<evidence type="ECO:0000313" key="7">
    <source>
        <dbReference type="Proteomes" id="UP001597294"/>
    </source>
</evidence>
<dbReference type="EMBL" id="JBHUII010000013">
    <property type="protein sequence ID" value="MFD2207868.1"/>
    <property type="molecule type" value="Genomic_DNA"/>
</dbReference>
<dbReference type="Proteomes" id="UP001597294">
    <property type="component" value="Unassembled WGS sequence"/>
</dbReference>
<dbReference type="InterPro" id="IPR050490">
    <property type="entry name" value="Bact_solute-bd_prot1"/>
</dbReference>
<dbReference type="PANTHER" id="PTHR43649:SF34">
    <property type="entry name" value="ABC TRANSPORTER PERIPLASMIC-BINDING PROTEIN YCJN-RELATED"/>
    <property type="match status" value="1"/>
</dbReference>
<reference evidence="7" key="1">
    <citation type="journal article" date="2019" name="Int. J. Syst. Evol. Microbiol.">
        <title>The Global Catalogue of Microorganisms (GCM) 10K type strain sequencing project: providing services to taxonomists for standard genome sequencing and annotation.</title>
        <authorList>
            <consortium name="The Broad Institute Genomics Platform"/>
            <consortium name="The Broad Institute Genome Sequencing Center for Infectious Disease"/>
            <person name="Wu L."/>
            <person name="Ma J."/>
        </authorList>
    </citation>
    <scope>NUCLEOTIDE SEQUENCE [LARGE SCALE GENOMIC DNA]</scope>
    <source>
        <strain evidence="7">CGMCC 4.7192</strain>
    </source>
</reference>
<feature type="chain" id="PRO_5046401202" evidence="5">
    <location>
        <begin position="24"/>
        <end position="414"/>
    </location>
</feature>
<feature type="signal peptide" evidence="5">
    <location>
        <begin position="1"/>
        <end position="23"/>
    </location>
</feature>
<evidence type="ECO:0000256" key="4">
    <source>
        <dbReference type="ARBA" id="ARBA00022729"/>
    </source>
</evidence>
<protein>
    <submittedName>
        <fullName evidence="6">Extracellular solute-binding protein</fullName>
    </submittedName>
</protein>
<organism evidence="6 7">
    <name type="scientific">Kiloniella antarctica</name>
    <dbReference type="NCBI Taxonomy" id="1550907"/>
    <lineage>
        <taxon>Bacteria</taxon>
        <taxon>Pseudomonadati</taxon>
        <taxon>Pseudomonadota</taxon>
        <taxon>Alphaproteobacteria</taxon>
        <taxon>Rhodospirillales</taxon>
        <taxon>Kiloniellaceae</taxon>
        <taxon>Kiloniella</taxon>
    </lineage>
</organism>
<comment type="similarity">
    <text evidence="2">Belongs to the bacterial solute-binding protein 1 family.</text>
</comment>
<dbReference type="RefSeq" id="WP_380254938.1">
    <property type="nucleotide sequence ID" value="NZ_JBHUII010000013.1"/>
</dbReference>
<keyword evidence="3" id="KW-0813">Transport</keyword>
<comment type="caution">
    <text evidence="6">The sequence shown here is derived from an EMBL/GenBank/DDBJ whole genome shotgun (WGS) entry which is preliminary data.</text>
</comment>
<keyword evidence="7" id="KW-1185">Reference proteome</keyword>
<evidence type="ECO:0000313" key="6">
    <source>
        <dbReference type="EMBL" id="MFD2207868.1"/>
    </source>
</evidence>
<proteinExistence type="inferred from homology"/>
<evidence type="ECO:0000256" key="5">
    <source>
        <dbReference type="SAM" id="SignalP"/>
    </source>
</evidence>
<accession>A0ABW5BNX5</accession>
<dbReference type="PANTHER" id="PTHR43649">
    <property type="entry name" value="ARABINOSE-BINDING PROTEIN-RELATED"/>
    <property type="match status" value="1"/>
</dbReference>
<dbReference type="Pfam" id="PF01547">
    <property type="entry name" value="SBP_bac_1"/>
    <property type="match status" value="1"/>
</dbReference>
<name>A0ABW5BNX5_9PROT</name>
<evidence type="ECO:0000256" key="3">
    <source>
        <dbReference type="ARBA" id="ARBA00022448"/>
    </source>
</evidence>
<evidence type="ECO:0000256" key="2">
    <source>
        <dbReference type="ARBA" id="ARBA00008520"/>
    </source>
</evidence>
<dbReference type="InterPro" id="IPR006059">
    <property type="entry name" value="SBP"/>
</dbReference>
<sequence length="414" mass="45171">MKKSKMLLAAMVGTLLTGSQAYAEKTQLSALFMAQAAYSEQDIENMTEAFEKANPNVDVKMEFVAYEALHDKIVLSHNASDGYDVVLFDVIWPAEFARYGLLTDVSDKIDNSTKADILEGAWTTVEYGGKYYGMPWIVDTKYLFYNKKMLSEAGISKAPVTWAELASQAKIIKDKGIVEYPLVWSWSQSEAVICDYATLLSAMGGEFLDGNEKPVFQQGGGLHALEYMVDSIKMGLTNPNSREYSEEDVRRTFSSGQAAFAVNWTYMYNLANDPKESSIAGHVGIAPAPGAANISKASAVNGSMGLGVTSNSKNKDIAWDYIKHLTSQPVQEGFAKLSLPVWKSSYDNPEIAKGQEELLKAAKVGLAAMYPRPTKASYQEMSSILQVAIQEALLGTKAPTEALNEAADAVSDLD</sequence>
<keyword evidence="4 5" id="KW-0732">Signal</keyword>
<evidence type="ECO:0000256" key="1">
    <source>
        <dbReference type="ARBA" id="ARBA00004418"/>
    </source>
</evidence>
<dbReference type="Gene3D" id="3.40.190.10">
    <property type="entry name" value="Periplasmic binding protein-like II"/>
    <property type="match status" value="2"/>
</dbReference>
<dbReference type="SUPFAM" id="SSF53850">
    <property type="entry name" value="Periplasmic binding protein-like II"/>
    <property type="match status" value="1"/>
</dbReference>
<comment type="subcellular location">
    <subcellularLocation>
        <location evidence="1">Periplasm</location>
    </subcellularLocation>
</comment>
<gene>
    <name evidence="6" type="ORF">ACFSKO_19815</name>
</gene>